<accession>A0A6M4ELU9</accession>
<dbReference type="Pfam" id="PF21703">
    <property type="entry name" value="Gp10A-like"/>
    <property type="match status" value="1"/>
</dbReference>
<evidence type="ECO:0000259" key="1">
    <source>
        <dbReference type="Pfam" id="PF21703"/>
    </source>
</evidence>
<evidence type="ECO:0000313" key="3">
    <source>
        <dbReference type="Proteomes" id="UP000502509"/>
    </source>
</evidence>
<evidence type="ECO:0000313" key="2">
    <source>
        <dbReference type="EMBL" id="QJQ82599.1"/>
    </source>
</evidence>
<proteinExistence type="predicted"/>
<organism evidence="2 3">
    <name type="scientific">Synechococcus phage S-SBP1</name>
    <dbReference type="NCBI Taxonomy" id="2735125"/>
    <lineage>
        <taxon>Viruses</taxon>
        <taxon>Duplodnaviria</taxon>
        <taxon>Heunggongvirae</taxon>
        <taxon>Uroviricota</taxon>
        <taxon>Caudoviricetes</taxon>
        <taxon>Autographivirales</taxon>
        <taxon>Sechaudvirinae</taxon>
        <taxon>Spiovirus</taxon>
        <taxon>Spiovirus sbp1</taxon>
    </lineage>
</organism>
<name>A0A6M4ELU9_9CAUD</name>
<protein>
    <submittedName>
        <fullName evidence="2">Major capsid protein</fullName>
    </submittedName>
</protein>
<feature type="domain" description="Capsid Gp10A/Gp10B-like" evidence="1">
    <location>
        <begin position="63"/>
        <end position="284"/>
    </location>
</feature>
<keyword evidence="3" id="KW-1185">Reference proteome</keyword>
<dbReference type="EMBL" id="MT424636">
    <property type="protein sequence ID" value="QJQ82599.1"/>
    <property type="molecule type" value="Genomic_DNA"/>
</dbReference>
<gene>
    <name evidence="2" type="ORF">SSBP1_gp33</name>
</gene>
<dbReference type="Proteomes" id="UP000502509">
    <property type="component" value="Segment"/>
</dbReference>
<dbReference type="InterPro" id="IPR049301">
    <property type="entry name" value="Capsid_Gp10A/Gp10B-like_dom"/>
</dbReference>
<reference evidence="2 3" key="1">
    <citation type="submission" date="2020-05" db="EMBL/GenBank/DDBJ databases">
        <title>Programmed transcriptomes of a marine cyanopodovirus and its Synechococcus host during infection.</title>
        <authorList>
            <person name="Huang S."/>
        </authorList>
    </citation>
    <scope>NUCLEOTIDE SEQUENCE [LARGE SCALE GENOMIC DNA]</scope>
</reference>
<sequence>MAQQSTAAPTSLTRAGQRNAAGDARALYLKLFSGEMFKGFEYNAIARDLVMKRTLTGGRSMQFIYTGRTTAEYHTPGNAILGNSDGAPPVAEKTITVDDLLISSAFVYDLDETLSHYDLRSEISKKIGYALAQKYDRLIFRAIARGARAKSPVQKTNFVEPGGTQIRVGSTTNASDAYNSANLISAFYDAAAALDEKGVSSDGRVGVLNPRQYYELIQAIGSNGLVNRDVQGSALQGGNGIIEIAGIKIYKSMNIPFFGNYGTKYGTGSATNPGVTDPGNSGSFVGEAMEDAENSDTGINNEYGEGGDGATGDFKNSCGLIFQKEAAGCVEAIGPQVQVTSGDVSVVYQGDVILGRLAMGADYLNPAAAVELYAGTATAPAQFGTVQTSSNNAGYGG</sequence>